<comment type="caution">
    <text evidence="6">The sequence shown here is derived from an EMBL/GenBank/DDBJ whole genome shotgun (WGS) entry which is preliminary data.</text>
</comment>
<proteinExistence type="predicted"/>
<dbReference type="InterPro" id="IPR010982">
    <property type="entry name" value="Lambda_DNA-bd_dom_sf"/>
</dbReference>
<feature type="domain" description="HTH lacI-type" evidence="5">
    <location>
        <begin position="2"/>
        <end position="56"/>
    </location>
</feature>
<reference evidence="6" key="1">
    <citation type="submission" date="2019-09" db="EMBL/GenBank/DDBJ databases">
        <title>Characterisation of the sponge microbiome using genome-centric metagenomics.</title>
        <authorList>
            <person name="Engelberts J.P."/>
            <person name="Robbins S.J."/>
            <person name="De Goeij J.M."/>
            <person name="Aranda M."/>
            <person name="Bell S.C."/>
            <person name="Webster N.S."/>
        </authorList>
    </citation>
    <scope>NUCLEOTIDE SEQUENCE</scope>
    <source>
        <strain evidence="6">SB0664_bin_43</strain>
    </source>
</reference>
<keyword evidence="4" id="KW-0804">Transcription</keyword>
<name>A0A6B0Y3J8_9RHOB</name>
<sequence>MATIYDVAKAAGVSPKTVSRVLNGDAPVGRETRKAVEAAMSDLGYVPSNAARMMRSNRSGLIGLITGALSHKLEPMEPTGLPDLYIVQGIQKVMADSGKTLIIADTGGTSAKVPQLVRTFLQHRVEALIYVADYHKQVTFDTGAGTCPVVLVNCFDADGTPAILPDDEQCQFDLVTDLIRSGHERIAYFTLDPAMVAGELRSKGYRAALEAAGIPYDRELQAMARENIEDDDGGLLRRALDSVLALDRPPTVICCGNDEMALRLYGLVRSRGLRIPEDVSVAGFDNYRAIAETLYPPLTTVELPYLAMGRRAAEIALGMIKGEDEQLAGPEMVPGPVHWRSSVTALNSVTKFRSNTGSTYS</sequence>
<evidence type="ECO:0000256" key="4">
    <source>
        <dbReference type="ARBA" id="ARBA00023163"/>
    </source>
</evidence>
<protein>
    <submittedName>
        <fullName evidence="6">LacI family DNA-binding transcriptional regulator</fullName>
    </submittedName>
</protein>
<dbReference type="InterPro" id="IPR046335">
    <property type="entry name" value="LacI/GalR-like_sensor"/>
</dbReference>
<dbReference type="AlphaFoldDB" id="A0A6B0Y3J8"/>
<dbReference type="Gene3D" id="3.40.50.2300">
    <property type="match status" value="2"/>
</dbReference>
<gene>
    <name evidence="6" type="ORF">F4Y60_05860</name>
</gene>
<dbReference type="Gene3D" id="1.10.260.40">
    <property type="entry name" value="lambda repressor-like DNA-binding domains"/>
    <property type="match status" value="1"/>
</dbReference>
<evidence type="ECO:0000259" key="5">
    <source>
        <dbReference type="PROSITE" id="PS50932"/>
    </source>
</evidence>
<dbReference type="SMART" id="SM00354">
    <property type="entry name" value="HTH_LACI"/>
    <property type="match status" value="1"/>
</dbReference>
<dbReference type="CDD" id="cd06288">
    <property type="entry name" value="PBP1_sucrose_transcription_regulator"/>
    <property type="match status" value="1"/>
</dbReference>
<evidence type="ECO:0000313" key="6">
    <source>
        <dbReference type="EMBL" id="MXY33606.1"/>
    </source>
</evidence>
<dbReference type="GO" id="GO:0000976">
    <property type="term" value="F:transcription cis-regulatory region binding"/>
    <property type="evidence" value="ECO:0007669"/>
    <property type="project" value="TreeGrafter"/>
</dbReference>
<dbReference type="GO" id="GO:0003700">
    <property type="term" value="F:DNA-binding transcription factor activity"/>
    <property type="evidence" value="ECO:0007669"/>
    <property type="project" value="TreeGrafter"/>
</dbReference>
<dbReference type="EMBL" id="VXRY01000236">
    <property type="protein sequence ID" value="MXY33606.1"/>
    <property type="molecule type" value="Genomic_DNA"/>
</dbReference>
<dbReference type="PROSITE" id="PS00356">
    <property type="entry name" value="HTH_LACI_1"/>
    <property type="match status" value="1"/>
</dbReference>
<dbReference type="InterPro" id="IPR000843">
    <property type="entry name" value="HTH_LacI"/>
</dbReference>
<dbReference type="PANTHER" id="PTHR30146:SF148">
    <property type="entry name" value="HTH-TYPE TRANSCRIPTIONAL REPRESSOR PURR-RELATED"/>
    <property type="match status" value="1"/>
</dbReference>
<dbReference type="CDD" id="cd01392">
    <property type="entry name" value="HTH_LacI"/>
    <property type="match status" value="1"/>
</dbReference>
<evidence type="ECO:0000256" key="3">
    <source>
        <dbReference type="ARBA" id="ARBA00023125"/>
    </source>
</evidence>
<keyword evidence="2" id="KW-0805">Transcription regulation</keyword>
<dbReference type="PROSITE" id="PS50932">
    <property type="entry name" value="HTH_LACI_2"/>
    <property type="match status" value="1"/>
</dbReference>
<keyword evidence="1" id="KW-0678">Repressor</keyword>
<dbReference type="Pfam" id="PF00356">
    <property type="entry name" value="LacI"/>
    <property type="match status" value="1"/>
</dbReference>
<dbReference type="Pfam" id="PF13377">
    <property type="entry name" value="Peripla_BP_3"/>
    <property type="match status" value="1"/>
</dbReference>
<dbReference type="PANTHER" id="PTHR30146">
    <property type="entry name" value="LACI-RELATED TRANSCRIPTIONAL REPRESSOR"/>
    <property type="match status" value="1"/>
</dbReference>
<keyword evidence="3 6" id="KW-0238">DNA-binding</keyword>
<evidence type="ECO:0000256" key="1">
    <source>
        <dbReference type="ARBA" id="ARBA00022491"/>
    </source>
</evidence>
<dbReference type="SUPFAM" id="SSF47413">
    <property type="entry name" value="lambda repressor-like DNA-binding domains"/>
    <property type="match status" value="1"/>
</dbReference>
<organism evidence="6">
    <name type="scientific">Boseongicola sp. SB0664_bin_43</name>
    <dbReference type="NCBI Taxonomy" id="2604844"/>
    <lineage>
        <taxon>Bacteria</taxon>
        <taxon>Pseudomonadati</taxon>
        <taxon>Pseudomonadota</taxon>
        <taxon>Alphaproteobacteria</taxon>
        <taxon>Rhodobacterales</taxon>
        <taxon>Paracoccaceae</taxon>
        <taxon>Boseongicola</taxon>
    </lineage>
</organism>
<dbReference type="PRINTS" id="PR00036">
    <property type="entry name" value="HTHLACI"/>
</dbReference>
<dbReference type="SUPFAM" id="SSF53822">
    <property type="entry name" value="Periplasmic binding protein-like I"/>
    <property type="match status" value="1"/>
</dbReference>
<accession>A0A6B0Y3J8</accession>
<dbReference type="InterPro" id="IPR028082">
    <property type="entry name" value="Peripla_BP_I"/>
</dbReference>
<evidence type="ECO:0000256" key="2">
    <source>
        <dbReference type="ARBA" id="ARBA00023015"/>
    </source>
</evidence>